<dbReference type="PRINTS" id="PR00598">
    <property type="entry name" value="HTHMARR"/>
</dbReference>
<gene>
    <name evidence="2" type="ORF">BC739_001285</name>
</gene>
<protein>
    <submittedName>
        <fullName evidence="2">DNA-binding MarR family transcriptional regulator</fullName>
    </submittedName>
</protein>
<evidence type="ECO:0000259" key="1">
    <source>
        <dbReference type="PROSITE" id="PS50995"/>
    </source>
</evidence>
<dbReference type="Gene3D" id="1.10.10.10">
    <property type="entry name" value="Winged helix-like DNA-binding domain superfamily/Winged helix DNA-binding domain"/>
    <property type="match status" value="1"/>
</dbReference>
<dbReference type="InterPro" id="IPR036388">
    <property type="entry name" value="WH-like_DNA-bd_sf"/>
</dbReference>
<dbReference type="PROSITE" id="PS50995">
    <property type="entry name" value="HTH_MARR_2"/>
    <property type="match status" value="1"/>
</dbReference>
<feature type="domain" description="HTH marR-type" evidence="1">
    <location>
        <begin position="7"/>
        <end position="142"/>
    </location>
</feature>
<keyword evidence="3" id="KW-1185">Reference proteome</keyword>
<sequence>MAQDLIDDETVTVFGMLTDALTRLRDLTHQDLGVPETWFEVLLCLGRAPEHALRVTELATAISFSSGGFTRLADRIEQAGLVRRTPDPEDRRAAFVVLTDAGREVLDQALARHAALVREHLTNRLNAHERRSMLRIAHKLKDCAELNRPR</sequence>
<dbReference type="InterPro" id="IPR036390">
    <property type="entry name" value="WH_DNA-bd_sf"/>
</dbReference>
<dbReference type="PANTHER" id="PTHR33164">
    <property type="entry name" value="TRANSCRIPTIONAL REGULATOR, MARR FAMILY"/>
    <property type="match status" value="1"/>
</dbReference>
<keyword evidence="2" id="KW-0238">DNA-binding</keyword>
<dbReference type="EMBL" id="JACJID010000001">
    <property type="protein sequence ID" value="MBA8924088.1"/>
    <property type="molecule type" value="Genomic_DNA"/>
</dbReference>
<organism evidence="2 3">
    <name type="scientific">Kutzneria viridogrisea</name>
    <dbReference type="NCBI Taxonomy" id="47990"/>
    <lineage>
        <taxon>Bacteria</taxon>
        <taxon>Bacillati</taxon>
        <taxon>Actinomycetota</taxon>
        <taxon>Actinomycetes</taxon>
        <taxon>Pseudonocardiales</taxon>
        <taxon>Pseudonocardiaceae</taxon>
        <taxon>Kutzneria</taxon>
    </lineage>
</organism>
<evidence type="ECO:0000313" key="2">
    <source>
        <dbReference type="EMBL" id="MBA8924088.1"/>
    </source>
</evidence>
<dbReference type="Pfam" id="PF12802">
    <property type="entry name" value="MarR_2"/>
    <property type="match status" value="1"/>
</dbReference>
<dbReference type="GO" id="GO:0003677">
    <property type="term" value="F:DNA binding"/>
    <property type="evidence" value="ECO:0007669"/>
    <property type="project" value="UniProtKB-KW"/>
</dbReference>
<comment type="caution">
    <text evidence="2">The sequence shown here is derived from an EMBL/GenBank/DDBJ whole genome shotgun (WGS) entry which is preliminary data.</text>
</comment>
<dbReference type="SUPFAM" id="SSF46785">
    <property type="entry name" value="Winged helix' DNA-binding domain"/>
    <property type="match status" value="1"/>
</dbReference>
<reference evidence="2 3" key="1">
    <citation type="submission" date="2020-08" db="EMBL/GenBank/DDBJ databases">
        <title>Genomic Encyclopedia of Archaeal and Bacterial Type Strains, Phase II (KMG-II): from individual species to whole genera.</title>
        <authorList>
            <person name="Goeker M."/>
        </authorList>
    </citation>
    <scope>NUCLEOTIDE SEQUENCE [LARGE SCALE GENOMIC DNA]</scope>
    <source>
        <strain evidence="2 3">DSM 43850</strain>
    </source>
</reference>
<dbReference type="RefSeq" id="WP_025358403.1">
    <property type="nucleotide sequence ID" value="NZ_BAAABQ010000065.1"/>
</dbReference>
<dbReference type="PANTHER" id="PTHR33164:SF43">
    <property type="entry name" value="HTH-TYPE TRANSCRIPTIONAL REPRESSOR YETL"/>
    <property type="match status" value="1"/>
</dbReference>
<accession>A0ABR6BB31</accession>
<evidence type="ECO:0000313" key="3">
    <source>
        <dbReference type="Proteomes" id="UP000517916"/>
    </source>
</evidence>
<dbReference type="InterPro" id="IPR000835">
    <property type="entry name" value="HTH_MarR-typ"/>
</dbReference>
<dbReference type="InterPro" id="IPR039422">
    <property type="entry name" value="MarR/SlyA-like"/>
</dbReference>
<proteinExistence type="predicted"/>
<name>A0ABR6BB31_9PSEU</name>
<dbReference type="Proteomes" id="UP000517916">
    <property type="component" value="Unassembled WGS sequence"/>
</dbReference>
<dbReference type="SMART" id="SM00347">
    <property type="entry name" value="HTH_MARR"/>
    <property type="match status" value="1"/>
</dbReference>